<evidence type="ECO:0000313" key="1">
    <source>
        <dbReference type="EMBL" id="KAF6099903.1"/>
    </source>
</evidence>
<protein>
    <submittedName>
        <fullName evidence="1">Uncharacterized protein</fullName>
    </submittedName>
</protein>
<dbReference type="EMBL" id="JABVXQ010000007">
    <property type="protein sequence ID" value="KAF6099903.1"/>
    <property type="molecule type" value="Genomic_DNA"/>
</dbReference>
<dbReference type="Proteomes" id="UP000664940">
    <property type="component" value="Unassembled WGS sequence"/>
</dbReference>
<sequence length="141" mass="14783">MNMGESVLFTMYRHGQGRHTKSVTCCRSPRWERPGPQTNLALPQLHRFKGRQLSSGSSFTGTLRSAYNTNPCVARGTGAAWVLSLGPSQALGGGPCGWRLQRACTGGSGAGAGVRAPTLRVVSKVAALSAHAPHLSGLTIL</sequence>
<name>A0A833ZNY3_9CHIR</name>
<accession>A0A833ZNY3</accession>
<gene>
    <name evidence="1" type="ORF">HJG60_011627</name>
</gene>
<proteinExistence type="predicted"/>
<comment type="caution">
    <text evidence="1">The sequence shown here is derived from an EMBL/GenBank/DDBJ whole genome shotgun (WGS) entry which is preliminary data.</text>
</comment>
<evidence type="ECO:0000313" key="2">
    <source>
        <dbReference type="Proteomes" id="UP000664940"/>
    </source>
</evidence>
<organism evidence="1 2">
    <name type="scientific">Phyllostomus discolor</name>
    <name type="common">pale spear-nosed bat</name>
    <dbReference type="NCBI Taxonomy" id="89673"/>
    <lineage>
        <taxon>Eukaryota</taxon>
        <taxon>Metazoa</taxon>
        <taxon>Chordata</taxon>
        <taxon>Craniata</taxon>
        <taxon>Vertebrata</taxon>
        <taxon>Euteleostomi</taxon>
        <taxon>Mammalia</taxon>
        <taxon>Eutheria</taxon>
        <taxon>Laurasiatheria</taxon>
        <taxon>Chiroptera</taxon>
        <taxon>Yangochiroptera</taxon>
        <taxon>Phyllostomidae</taxon>
        <taxon>Phyllostominae</taxon>
        <taxon>Phyllostomus</taxon>
    </lineage>
</organism>
<dbReference type="AlphaFoldDB" id="A0A833ZNY3"/>
<reference evidence="1 2" key="1">
    <citation type="journal article" date="2020" name="Nature">
        <title>Six reference-quality genomes reveal evolution of bat adaptations.</title>
        <authorList>
            <person name="Jebb D."/>
            <person name="Huang Z."/>
            <person name="Pippel M."/>
            <person name="Hughes G.M."/>
            <person name="Lavrichenko K."/>
            <person name="Devanna P."/>
            <person name="Winkler S."/>
            <person name="Jermiin L.S."/>
            <person name="Skirmuntt E.C."/>
            <person name="Katzourakis A."/>
            <person name="Burkitt-Gray L."/>
            <person name="Ray D.A."/>
            <person name="Sullivan K.A.M."/>
            <person name="Roscito J.G."/>
            <person name="Kirilenko B.M."/>
            <person name="Davalos L.M."/>
            <person name="Corthals A.P."/>
            <person name="Power M.L."/>
            <person name="Jones G."/>
            <person name="Ransome R.D."/>
            <person name="Dechmann D.K.N."/>
            <person name="Locatelli A.G."/>
            <person name="Puechmaille S.J."/>
            <person name="Fedrigo O."/>
            <person name="Jarvis E.D."/>
            <person name="Hiller M."/>
            <person name="Vernes S.C."/>
            <person name="Myers E.W."/>
            <person name="Teeling E.C."/>
        </authorList>
    </citation>
    <scope>NUCLEOTIDE SEQUENCE [LARGE SCALE GENOMIC DNA]</scope>
    <source>
        <strain evidence="1">Bat1K_MPI-CBG_1</strain>
    </source>
</reference>